<accession>A0ABS4EXP1</accession>
<protein>
    <submittedName>
        <fullName evidence="1">Tfp pilus assembly protein PilX</fullName>
    </submittedName>
</protein>
<reference evidence="1 2" key="1">
    <citation type="submission" date="2021-03" db="EMBL/GenBank/DDBJ databases">
        <title>Genomic Encyclopedia of Type Strains, Phase IV (KMG-IV): sequencing the most valuable type-strain genomes for metagenomic binning, comparative biology and taxonomic classification.</title>
        <authorList>
            <person name="Goeker M."/>
        </authorList>
    </citation>
    <scope>NUCLEOTIDE SEQUENCE [LARGE SCALE GENOMIC DNA]</scope>
    <source>
        <strain evidence="1 2">DSM 3984</strain>
    </source>
</reference>
<proteinExistence type="predicted"/>
<keyword evidence="2" id="KW-1185">Reference proteome</keyword>
<organism evidence="1 2">
    <name type="scientific">Clostridium moniliforme</name>
    <dbReference type="NCBI Taxonomy" id="39489"/>
    <lineage>
        <taxon>Bacteria</taxon>
        <taxon>Bacillati</taxon>
        <taxon>Bacillota</taxon>
        <taxon>Clostridia</taxon>
        <taxon>Eubacteriales</taxon>
        <taxon>Clostridiaceae</taxon>
        <taxon>Clostridium</taxon>
    </lineage>
</organism>
<name>A0ABS4EXP1_9CLOT</name>
<sequence length="390" mass="44229">MKKKKGSALIVVLLILTALTILGAAIYSYVVSTSKVNNNEKEKEIRETAAISALNVGEYYLIDDKNYKYIYKNEVSSVPEDYIKSKLSSNNFNGSEYVSKNNSLESFNYKIDLKNNGNNSYTITAIAKKGEAESRRNSTVILNFNNGPTIDEKIDLFLKANSGFTILNDDDFEVEWSVVQINDSSFNFKNIYSYGNDDEQLSKYLKDDNSFSLLSFATNIINKNDGNDRSLGLDLNFGKKDLSISRSVFKSFINNDLRYNNSVVLFDGPDGEFYDSNLNKINDEILKKYSAALIRLNRDNYVFLCNGDLNITEDLPNDVNLFIYSTDSVTINGNFWGTVGNVFRTYKNNISIIAGNEINIKKCYIKIDGNEFNIDKNENEIKNCLKKFTK</sequence>
<evidence type="ECO:0000313" key="2">
    <source>
        <dbReference type="Proteomes" id="UP000783390"/>
    </source>
</evidence>
<comment type="caution">
    <text evidence="1">The sequence shown here is derived from an EMBL/GenBank/DDBJ whole genome shotgun (WGS) entry which is preliminary data.</text>
</comment>
<gene>
    <name evidence="1" type="ORF">J2Z53_000330</name>
</gene>
<evidence type="ECO:0000313" key="1">
    <source>
        <dbReference type="EMBL" id="MBP1888751.1"/>
    </source>
</evidence>
<dbReference type="EMBL" id="JAGGJZ010000001">
    <property type="protein sequence ID" value="MBP1888751.1"/>
    <property type="molecule type" value="Genomic_DNA"/>
</dbReference>
<dbReference type="RefSeq" id="WP_209795482.1">
    <property type="nucleotide sequence ID" value="NZ_JAGGJZ010000001.1"/>
</dbReference>
<dbReference type="Proteomes" id="UP000783390">
    <property type="component" value="Unassembled WGS sequence"/>
</dbReference>